<feature type="compositionally biased region" description="Basic and acidic residues" evidence="1">
    <location>
        <begin position="445"/>
        <end position="466"/>
    </location>
</feature>
<evidence type="ECO:0000256" key="1">
    <source>
        <dbReference type="SAM" id="MobiDB-lite"/>
    </source>
</evidence>
<feature type="compositionally biased region" description="Polar residues" evidence="1">
    <location>
        <begin position="34"/>
        <end position="55"/>
    </location>
</feature>
<dbReference type="InterPro" id="IPR036864">
    <property type="entry name" value="Zn2-C6_fun-type_DNA-bd_sf"/>
</dbReference>
<feature type="region of interest" description="Disordered" evidence="1">
    <location>
        <begin position="1"/>
        <end position="94"/>
    </location>
</feature>
<proteinExistence type="predicted"/>
<dbReference type="SUPFAM" id="SSF57701">
    <property type="entry name" value="Zn2/Cys6 DNA-binding domain"/>
    <property type="match status" value="1"/>
</dbReference>
<evidence type="ECO:0008006" key="4">
    <source>
        <dbReference type="Google" id="ProtNLM"/>
    </source>
</evidence>
<dbReference type="GO" id="GO:0008270">
    <property type="term" value="F:zinc ion binding"/>
    <property type="evidence" value="ECO:0007669"/>
    <property type="project" value="InterPro"/>
</dbReference>
<evidence type="ECO:0000313" key="2">
    <source>
        <dbReference type="EMBL" id="RYP11380.1"/>
    </source>
</evidence>
<dbReference type="EMBL" id="QJNU01000002">
    <property type="protein sequence ID" value="RYP11380.1"/>
    <property type="molecule type" value="Genomic_DNA"/>
</dbReference>
<feature type="region of interest" description="Disordered" evidence="1">
    <location>
        <begin position="407"/>
        <end position="473"/>
    </location>
</feature>
<organism evidence="2 3">
    <name type="scientific">Monosporascus ibericus</name>
    <dbReference type="NCBI Taxonomy" id="155417"/>
    <lineage>
        <taxon>Eukaryota</taxon>
        <taxon>Fungi</taxon>
        <taxon>Dikarya</taxon>
        <taxon>Ascomycota</taxon>
        <taxon>Pezizomycotina</taxon>
        <taxon>Sordariomycetes</taxon>
        <taxon>Xylariomycetidae</taxon>
        <taxon>Xylariales</taxon>
        <taxon>Xylariales incertae sedis</taxon>
        <taxon>Monosporascus</taxon>
    </lineage>
</organism>
<dbReference type="GO" id="GO:0000981">
    <property type="term" value="F:DNA-binding transcription factor activity, RNA polymerase II-specific"/>
    <property type="evidence" value="ECO:0007669"/>
    <property type="project" value="InterPro"/>
</dbReference>
<dbReference type="Gene3D" id="4.10.240.10">
    <property type="entry name" value="Zn(2)-C6 fungal-type DNA-binding domain"/>
    <property type="match status" value="1"/>
</dbReference>
<comment type="caution">
    <text evidence="2">The sequence shown here is derived from an EMBL/GenBank/DDBJ whole genome shotgun (WGS) entry which is preliminary data.</text>
</comment>
<feature type="region of interest" description="Disordered" evidence="1">
    <location>
        <begin position="285"/>
        <end position="321"/>
    </location>
</feature>
<dbReference type="AlphaFoldDB" id="A0A4Q4U051"/>
<sequence>MEFQQPFSTQPIAGFPPFPSNPSDIPASGGGRNSAASPTNQSPDNIPQRWANSGGLNLLAPHDTSMPPQDTGNPRPAKRSRSPASSSGASTLSLKRRVGQNACTACIAGKARCVKSANGPCARCAEKGITCIPGIDKRTQKSNRKELQHTIDKYRAEASEWITILKVLRESSANNNPAELAASYQEPLDGFRRAIRLIRDVAQRRVQQREIDLVQVRSFPTLEMHIPKEAKLNEIRKSKEQAHKAGCELIDAIQRLCDSAAAGTLRDDQINAYIVDALDGNFDPASVFPPEKENARLSPTPRSSRTPRPSPTINLEDCRPDSSTLFSSDSDICYHPAPHASLEDCSSGFPWFSDSESENFGFSASVVGSEDGSSEIQLPFNSDSITLTHPASVVGQEDDSSLELSFAFGSDDGTVETPRLPQPSPNSESDGTASPGAGESEEDAELRRLLISELEKVDPRYQEHPLARASRQS</sequence>
<dbReference type="STRING" id="155417.A0A4Q4U051"/>
<evidence type="ECO:0000313" key="3">
    <source>
        <dbReference type="Proteomes" id="UP000293360"/>
    </source>
</evidence>
<reference evidence="2 3" key="1">
    <citation type="submission" date="2018-06" db="EMBL/GenBank/DDBJ databases">
        <title>Complete Genomes of Monosporascus.</title>
        <authorList>
            <person name="Robinson A.J."/>
            <person name="Natvig D.O."/>
        </authorList>
    </citation>
    <scope>NUCLEOTIDE SEQUENCE [LARGE SCALE GENOMIC DNA]</scope>
    <source>
        <strain evidence="2 3">CBS 110550</strain>
    </source>
</reference>
<gene>
    <name evidence="2" type="ORF">DL764_000034</name>
</gene>
<dbReference type="OrthoDB" id="4719928at2759"/>
<feature type="compositionally biased region" description="Polar residues" evidence="1">
    <location>
        <begin position="1"/>
        <end position="11"/>
    </location>
</feature>
<name>A0A4Q4U051_9PEZI</name>
<protein>
    <recommendedName>
        <fullName evidence="4">Zn(2)-C6 fungal-type domain-containing protein</fullName>
    </recommendedName>
</protein>
<keyword evidence="3" id="KW-1185">Reference proteome</keyword>
<accession>A0A4Q4U051</accession>
<feature type="compositionally biased region" description="Low complexity" evidence="1">
    <location>
        <begin position="298"/>
        <end position="307"/>
    </location>
</feature>
<dbReference type="Proteomes" id="UP000293360">
    <property type="component" value="Unassembled WGS sequence"/>
</dbReference>